<organism evidence="2">
    <name type="scientific">Opuntia streptacantha</name>
    <name type="common">Prickly pear cactus</name>
    <name type="synonym">Opuntia cardona</name>
    <dbReference type="NCBI Taxonomy" id="393608"/>
    <lineage>
        <taxon>Eukaryota</taxon>
        <taxon>Viridiplantae</taxon>
        <taxon>Streptophyta</taxon>
        <taxon>Embryophyta</taxon>
        <taxon>Tracheophyta</taxon>
        <taxon>Spermatophyta</taxon>
        <taxon>Magnoliopsida</taxon>
        <taxon>eudicotyledons</taxon>
        <taxon>Gunneridae</taxon>
        <taxon>Pentapetalae</taxon>
        <taxon>Caryophyllales</taxon>
        <taxon>Cactineae</taxon>
        <taxon>Cactaceae</taxon>
        <taxon>Opuntioideae</taxon>
        <taxon>Opuntia</taxon>
    </lineage>
</organism>
<accession>A0A7C9D3U3</accession>
<dbReference type="EMBL" id="GISG01085902">
    <property type="protein sequence ID" value="MBA4633201.1"/>
    <property type="molecule type" value="Transcribed_RNA"/>
</dbReference>
<feature type="region of interest" description="Disordered" evidence="1">
    <location>
        <begin position="67"/>
        <end position="109"/>
    </location>
</feature>
<reference evidence="2" key="2">
    <citation type="submission" date="2020-07" db="EMBL/GenBank/DDBJ databases">
        <authorList>
            <person name="Vera ALvarez R."/>
            <person name="Arias-Moreno D.M."/>
            <person name="Jimenez-Jacinto V."/>
            <person name="Jimenez-Bremont J.F."/>
            <person name="Swaminathan K."/>
            <person name="Moose S.P."/>
            <person name="Guerrero-Gonzalez M.L."/>
            <person name="Marino-Ramirez L."/>
            <person name="Landsman D."/>
            <person name="Rodriguez-Kessler M."/>
            <person name="Delgado-Sanchez P."/>
        </authorList>
    </citation>
    <scope>NUCLEOTIDE SEQUENCE</scope>
    <source>
        <tissue evidence="2">Cladode</tissue>
    </source>
</reference>
<feature type="compositionally biased region" description="Basic and acidic residues" evidence="1">
    <location>
        <begin position="74"/>
        <end position="87"/>
    </location>
</feature>
<dbReference type="AlphaFoldDB" id="A0A7C9D3U3"/>
<sequence length="109" mass="12757">MERMAIDGQYIITKYELESELHLQDMQDICCLMHQPTQGNPRAQPKIQTSKPSMGNLYIQTKPPFFIHSRRSKGRELPSKTNDKNEQLGEDSSIQRLKQQKHFHSCEEQ</sequence>
<reference evidence="2" key="1">
    <citation type="journal article" date="2013" name="J. Plant Res.">
        <title>Effect of fungi and light on seed germination of three Opuntia species from semiarid lands of central Mexico.</title>
        <authorList>
            <person name="Delgado-Sanchez P."/>
            <person name="Jimenez-Bremont J.F."/>
            <person name="Guerrero-Gonzalez Mde L."/>
            <person name="Flores J."/>
        </authorList>
    </citation>
    <scope>NUCLEOTIDE SEQUENCE</scope>
    <source>
        <tissue evidence="2">Cladode</tissue>
    </source>
</reference>
<feature type="region of interest" description="Disordered" evidence="1">
    <location>
        <begin position="36"/>
        <end position="55"/>
    </location>
</feature>
<evidence type="ECO:0000256" key="1">
    <source>
        <dbReference type="SAM" id="MobiDB-lite"/>
    </source>
</evidence>
<evidence type="ECO:0000313" key="2">
    <source>
        <dbReference type="EMBL" id="MBA4633201.1"/>
    </source>
</evidence>
<protein>
    <submittedName>
        <fullName evidence="2">Uncharacterized protein</fullName>
    </submittedName>
</protein>
<feature type="compositionally biased region" description="Polar residues" evidence="1">
    <location>
        <begin position="36"/>
        <end position="53"/>
    </location>
</feature>
<proteinExistence type="predicted"/>
<name>A0A7C9D3U3_OPUST</name>